<protein>
    <recommendedName>
        <fullName evidence="1">Complex 1 LYR protein domain-containing protein</fullName>
    </recommendedName>
</protein>
<dbReference type="InterPro" id="IPR008011">
    <property type="entry name" value="Complex1_LYR_dom"/>
</dbReference>
<proteinExistence type="predicted"/>
<dbReference type="EMBL" id="SIDB01000001">
    <property type="protein sequence ID" value="KAI3438901.1"/>
    <property type="molecule type" value="Genomic_DNA"/>
</dbReference>
<organism evidence="2 3">
    <name type="scientific">Chlorella vulgaris</name>
    <name type="common">Green alga</name>
    <dbReference type="NCBI Taxonomy" id="3077"/>
    <lineage>
        <taxon>Eukaryota</taxon>
        <taxon>Viridiplantae</taxon>
        <taxon>Chlorophyta</taxon>
        <taxon>core chlorophytes</taxon>
        <taxon>Trebouxiophyceae</taxon>
        <taxon>Chlorellales</taxon>
        <taxon>Chlorellaceae</taxon>
        <taxon>Chlorella clade</taxon>
        <taxon>Chlorella</taxon>
    </lineage>
</organism>
<reference evidence="2" key="2">
    <citation type="submission" date="2020-11" db="EMBL/GenBank/DDBJ databases">
        <authorList>
            <person name="Cecchin M."/>
            <person name="Marcolungo L."/>
            <person name="Rossato M."/>
            <person name="Girolomoni L."/>
            <person name="Cosentino E."/>
            <person name="Cuine S."/>
            <person name="Li-Beisson Y."/>
            <person name="Delledonne M."/>
            <person name="Ballottari M."/>
        </authorList>
    </citation>
    <scope>NUCLEOTIDE SEQUENCE</scope>
    <source>
        <strain evidence="2">211/11P</strain>
        <tissue evidence="2">Whole cell</tissue>
    </source>
</reference>
<accession>A0A9D4U1J4</accession>
<dbReference type="AlphaFoldDB" id="A0A9D4U1J4"/>
<keyword evidence="3" id="KW-1185">Reference proteome</keyword>
<comment type="caution">
    <text evidence="2">The sequence shown here is derived from an EMBL/GenBank/DDBJ whole genome shotgun (WGS) entry which is preliminary data.</text>
</comment>
<dbReference type="Proteomes" id="UP001055712">
    <property type="component" value="Unassembled WGS sequence"/>
</dbReference>
<gene>
    <name evidence="2" type="ORF">D9Q98_001316</name>
</gene>
<evidence type="ECO:0000259" key="1">
    <source>
        <dbReference type="Pfam" id="PF05347"/>
    </source>
</evidence>
<dbReference type="CDD" id="cd20251">
    <property type="entry name" value="Complex1_LYR_SF"/>
    <property type="match status" value="1"/>
</dbReference>
<sequence length="88" mass="9565">MAGSNSAQVLLLYRRILKAAKLFPSVKRGAILDDIKHQFREHKALSDPAQVKHELGVALRSLGELEQYARMSGTGSSELAVSLKGSCD</sequence>
<evidence type="ECO:0000313" key="3">
    <source>
        <dbReference type="Proteomes" id="UP001055712"/>
    </source>
</evidence>
<reference evidence="2" key="1">
    <citation type="journal article" date="2019" name="Plant J.">
        <title>Chlorella vulgaris genome assembly and annotation reveals the molecular basis for metabolic acclimation to high light conditions.</title>
        <authorList>
            <person name="Cecchin M."/>
            <person name="Marcolungo L."/>
            <person name="Rossato M."/>
            <person name="Girolomoni L."/>
            <person name="Cosentino E."/>
            <person name="Cuine S."/>
            <person name="Li-Beisson Y."/>
            <person name="Delledonne M."/>
            <person name="Ballottari M."/>
        </authorList>
    </citation>
    <scope>NUCLEOTIDE SEQUENCE</scope>
    <source>
        <strain evidence="2">211/11P</strain>
    </source>
</reference>
<dbReference type="OrthoDB" id="275715at2759"/>
<name>A0A9D4U1J4_CHLVU</name>
<dbReference type="Pfam" id="PF05347">
    <property type="entry name" value="Complex1_LYR"/>
    <property type="match status" value="1"/>
</dbReference>
<feature type="domain" description="Complex 1 LYR protein" evidence="1">
    <location>
        <begin position="7"/>
        <end position="62"/>
    </location>
</feature>
<evidence type="ECO:0000313" key="2">
    <source>
        <dbReference type="EMBL" id="KAI3438901.1"/>
    </source>
</evidence>